<dbReference type="GeneID" id="86056468"/>
<keyword evidence="1" id="KW-1133">Transmembrane helix</keyword>
<name>A0A6N7W8I0_9FIRM</name>
<evidence type="ECO:0008006" key="4">
    <source>
        <dbReference type="Google" id="ProtNLM"/>
    </source>
</evidence>
<dbReference type="Proteomes" id="UP000436047">
    <property type="component" value="Unassembled WGS sequence"/>
</dbReference>
<protein>
    <recommendedName>
        <fullName evidence="4">DUF3592 domain-containing protein</fullName>
    </recommendedName>
</protein>
<reference evidence="2 3" key="1">
    <citation type="submission" date="2019-08" db="EMBL/GenBank/DDBJ databases">
        <title>In-depth cultivation of the pig gut microbiome towards novel bacterial diversity and tailored functional studies.</title>
        <authorList>
            <person name="Wylensek D."/>
            <person name="Hitch T.C.A."/>
            <person name="Clavel T."/>
        </authorList>
    </citation>
    <scope>NUCLEOTIDE SEQUENCE [LARGE SCALE GENOMIC DNA]</scope>
    <source>
        <strain evidence="2 3">WCA-389-WT-23B</strain>
    </source>
</reference>
<feature type="transmembrane region" description="Helical" evidence="1">
    <location>
        <begin position="86"/>
        <end position="105"/>
    </location>
</feature>
<dbReference type="RefSeq" id="WP_154467977.1">
    <property type="nucleotide sequence ID" value="NZ_JAXDZL010000107.1"/>
</dbReference>
<feature type="transmembrane region" description="Helical" evidence="1">
    <location>
        <begin position="34"/>
        <end position="54"/>
    </location>
</feature>
<comment type="caution">
    <text evidence="2">The sequence shown here is derived from an EMBL/GenBank/DDBJ whole genome shotgun (WGS) entry which is preliminary data.</text>
</comment>
<feature type="transmembrane region" description="Helical" evidence="1">
    <location>
        <begin position="6"/>
        <end position="22"/>
    </location>
</feature>
<evidence type="ECO:0000256" key="1">
    <source>
        <dbReference type="SAM" id="Phobius"/>
    </source>
</evidence>
<keyword evidence="1" id="KW-0472">Membrane</keyword>
<sequence>MGNYLCFIPVFTLVLPFFYYWRLPDFSLQKGTGLLILIVASVYSEFLAYEQIFLKDAEYPKALSLLCASHVKGSIPMKYPFNQLCYIAGILMFFMTLTEILRLTVVLPRSRRTAAVVTKVRPAKPEDLSRRKAAGPGKKKALPLMAFVTYSVEGRNYFSGNEIPVPAGTQVGDQVKIRYAVHFPDMIVERSFSRFLLFAVFSLLFFLLGFLV</sequence>
<dbReference type="AlphaFoldDB" id="A0A6N7W8I0"/>
<organism evidence="2 3">
    <name type="scientific">Eisenbergiella porci</name>
    <dbReference type="NCBI Taxonomy" id="2652274"/>
    <lineage>
        <taxon>Bacteria</taxon>
        <taxon>Bacillati</taxon>
        <taxon>Bacillota</taxon>
        <taxon>Clostridia</taxon>
        <taxon>Lachnospirales</taxon>
        <taxon>Lachnospiraceae</taxon>
        <taxon>Eisenbergiella</taxon>
    </lineage>
</organism>
<accession>A0A6N7W8I0</accession>
<feature type="transmembrane region" description="Helical" evidence="1">
    <location>
        <begin position="192"/>
        <end position="211"/>
    </location>
</feature>
<evidence type="ECO:0000313" key="3">
    <source>
        <dbReference type="Proteomes" id="UP000436047"/>
    </source>
</evidence>
<gene>
    <name evidence="2" type="ORF">FYJ45_26055</name>
</gene>
<proteinExistence type="predicted"/>
<keyword evidence="1" id="KW-0812">Transmembrane</keyword>
<evidence type="ECO:0000313" key="2">
    <source>
        <dbReference type="EMBL" id="MSS91559.1"/>
    </source>
</evidence>
<keyword evidence="3" id="KW-1185">Reference proteome</keyword>
<dbReference type="EMBL" id="VUMI01000069">
    <property type="protein sequence ID" value="MSS91559.1"/>
    <property type="molecule type" value="Genomic_DNA"/>
</dbReference>